<protein>
    <recommendedName>
        <fullName evidence="3">Polyketide cyclase</fullName>
    </recommendedName>
</protein>
<dbReference type="EMBL" id="CP013290">
    <property type="protein sequence ID" value="APH03194.1"/>
    <property type="molecule type" value="Genomic_DNA"/>
</dbReference>
<gene>
    <name evidence="1" type="ORF">ASJ30_12865</name>
</gene>
<name>A0A1L3MLQ9_9MICO</name>
<evidence type="ECO:0000313" key="2">
    <source>
        <dbReference type="Proteomes" id="UP000182938"/>
    </source>
</evidence>
<accession>A0A1L3MLQ9</accession>
<evidence type="ECO:0000313" key="1">
    <source>
        <dbReference type="EMBL" id="APH03194.1"/>
    </source>
</evidence>
<evidence type="ECO:0008006" key="3">
    <source>
        <dbReference type="Google" id="ProtNLM"/>
    </source>
</evidence>
<dbReference type="Gene3D" id="3.30.530.20">
    <property type="match status" value="1"/>
</dbReference>
<dbReference type="InterPro" id="IPR023393">
    <property type="entry name" value="START-like_dom_sf"/>
</dbReference>
<keyword evidence="2" id="KW-1185">Reference proteome</keyword>
<dbReference type="InterPro" id="IPR019587">
    <property type="entry name" value="Polyketide_cyclase/dehydratase"/>
</dbReference>
<sequence>MPGPRFVFHHEWVLDAPRDAVVAALADIEGYPRWWPQIRSLERIDETSGRGQIRSALPLTLHLVLTREIEDREGGHLRVRLDGDLEGWAEWTIGRDLQGACRATFDQDVRVAARWSRAATLSPAVLRANHAWMMRQGRRGLARSLSRR</sequence>
<dbReference type="Proteomes" id="UP000182938">
    <property type="component" value="Chromosome"/>
</dbReference>
<dbReference type="SUPFAM" id="SSF55961">
    <property type="entry name" value="Bet v1-like"/>
    <property type="match status" value="1"/>
</dbReference>
<dbReference type="RefSeq" id="WP_072626327.1">
    <property type="nucleotide sequence ID" value="NZ_CP013290.1"/>
</dbReference>
<reference evidence="1 2" key="1">
    <citation type="submission" date="2015-11" db="EMBL/GenBank/DDBJ databases">
        <authorList>
            <person name="Zhang Y."/>
            <person name="Guo Z."/>
        </authorList>
    </citation>
    <scope>NUCLEOTIDE SEQUENCE [LARGE SCALE GENOMIC DNA]</scope>
    <source>
        <strain evidence="1 2">YFY001</strain>
    </source>
</reference>
<organism evidence="1 2">
    <name type="scientific">Janibacter indicus</name>
    <dbReference type="NCBI Taxonomy" id="857417"/>
    <lineage>
        <taxon>Bacteria</taxon>
        <taxon>Bacillati</taxon>
        <taxon>Actinomycetota</taxon>
        <taxon>Actinomycetes</taxon>
        <taxon>Micrococcales</taxon>
        <taxon>Intrasporangiaceae</taxon>
        <taxon>Janibacter</taxon>
    </lineage>
</organism>
<dbReference type="KEGG" id="jte:ASJ30_12865"/>
<dbReference type="AlphaFoldDB" id="A0A1L3MLQ9"/>
<proteinExistence type="predicted"/>
<dbReference type="Pfam" id="PF10604">
    <property type="entry name" value="Polyketide_cyc2"/>
    <property type="match status" value="1"/>
</dbReference>